<dbReference type="InterPro" id="IPR036770">
    <property type="entry name" value="Ankyrin_rpt-contain_sf"/>
</dbReference>
<dbReference type="SUPFAM" id="SSF48403">
    <property type="entry name" value="Ankyrin repeat"/>
    <property type="match status" value="2"/>
</dbReference>
<dbReference type="PROSITE" id="PS50088">
    <property type="entry name" value="ANK_REPEAT"/>
    <property type="match status" value="5"/>
</dbReference>
<dbReference type="GO" id="GO:0005524">
    <property type="term" value="F:ATP binding"/>
    <property type="evidence" value="ECO:0007669"/>
    <property type="project" value="InterPro"/>
</dbReference>
<keyword evidence="4" id="KW-1185">Reference proteome</keyword>
<dbReference type="InterPro" id="IPR000719">
    <property type="entry name" value="Prot_kinase_dom"/>
</dbReference>
<dbReference type="Pfam" id="PF00069">
    <property type="entry name" value="Pkinase"/>
    <property type="match status" value="1"/>
</dbReference>
<dbReference type="PROSITE" id="PS50011">
    <property type="entry name" value="PROTEIN_KINASE_DOM"/>
    <property type="match status" value="1"/>
</dbReference>
<keyword evidence="1" id="KW-0040">ANK repeat</keyword>
<feature type="repeat" description="ANK" evidence="1">
    <location>
        <begin position="869"/>
        <end position="901"/>
    </location>
</feature>
<dbReference type="InterPro" id="IPR008271">
    <property type="entry name" value="Ser/Thr_kinase_AS"/>
</dbReference>
<reference evidence="3" key="1">
    <citation type="submission" date="2023-03" db="EMBL/GenBank/DDBJ databases">
        <title>Complete genome of Cladonia borealis.</title>
        <authorList>
            <person name="Park H."/>
        </authorList>
    </citation>
    <scope>NUCLEOTIDE SEQUENCE</scope>
    <source>
        <strain evidence="3">ANT050790</strain>
    </source>
</reference>
<dbReference type="SMART" id="SM00248">
    <property type="entry name" value="ANK"/>
    <property type="match status" value="9"/>
</dbReference>
<sequence length="1415" mass="156992">MVQNIQLNFFHSSELSGSRPTGEGCSYRVFRCYHKAAEVVAVKEIKLPPGVSQQDEFRRRVCCVLKDLEVMHHPPLARHDNVIKLLGYGYGLSSTNSLPFLVTEYSQHGTLREYLMSERTTLVARLKLCGGVASGLHAMHLSGVAHGDVKLENVLIFMNESKDGERPEVVPKLSDFGHACLISSEQSHGSIQSYRGTTGYIAPEIYADRSLTIDFLKCDIWALALLVWETLAGGSRYTDNPKIHGLIIDNSPKSSQYPGIVAEDAEVEQGSPIQPGYEFAMISAHLCPMAVDFVDEQLKWKLSGMSQLSRDMVKRIFRSSLQVDPAKRCSSISKLPFTYSNFKSTQATIMPNELIEKAVGKFTWDFKLFMPQSMAAIPHTTKAQMLSDVERGTMEEPSRVESEDESLLYLAFAYGAGFGVSPDQKKFHSWTTASAGSGSATASLILKVLDNSSLRYETMLEAFSESLKHTTDRLCSRVCLFTNQDAESVSVASFTSADNCNPLHFLSFFSRFSDEFAVGMRRSNLDLRNAAPIRILRRTVFRKLSRQSSQLLERDLQMIVRYFGPKFISGATTEPHYLDNHYPLSLTGTPLSFAVMLNCGEAIRALLNEGAHPLDVSGSEPSDPRQLHSSDTPLHAAISCHQKEIFALLWSNCLARGLGRQMYEDYIHPGHYGAALVSALANKSVLERALLHCTNRQSAQTDMIELLIKKLLQLPDACLKHTPSHIHAIIFQGVERIVALGDLDIAREILSLKASPSVTPLASIQLCFETSLRMAVSGIVDPAQSVDFLRFARGLDLGPGMDSRVLSAIMREKRSAIFYECLNEDIDVDACSENGQSPLHHMITTGFYEVVPVSTLLQRGAAVDCADSQGLTPLQLAVKSGQLDLIEQLLGAGASPMVADNKGVSTLRYAVVSRNVSVVAQILQALNQTTGGDSKVSHDLHNLDGDVRARHGKLDIDYGTVDGRIPEDGKTVLHISVENHDLEITNLLLAHGVNLHRADSEGNEALHYAIKSTKSNEALSLCQVLLDAGADIMPQNSAGETPLYQAIALNSVNLELLECFLKHQRYDINARGPGGQTLLHLAAAKGADILVASLVEHGASATTEDSQGRTALHACAEAAVGAVDVSGVKVPPRVQRTLIIVDTLLCAASYPFSRDINGYTPMEYAVINGNSDLLWHLVRSIPNHSTEDNYAIYQYELRESLSSAWSLSIEKKQWFLVNSLLLSPFNFEKDMSLLRWPAGARFLEYSICAAQGGLERSYFAIPKRMALCRAREWKIVMSDSPLGYITGRARRVPIINVDRVPSMLRSREHFISWDDLQERLRDRTKQRSRHFWEDVIDLEEVHSGGDPLVEIFDFIAKWDLRILWRFFGFNWELAGAYLHADYKEVETILGVSKTAIKDYELRDESLAQFFPMMVH</sequence>
<dbReference type="SMART" id="SM00220">
    <property type="entry name" value="S_TKc"/>
    <property type="match status" value="1"/>
</dbReference>
<evidence type="ECO:0000259" key="2">
    <source>
        <dbReference type="PROSITE" id="PS50011"/>
    </source>
</evidence>
<gene>
    <name evidence="3" type="ORF">JMJ35_003143</name>
</gene>
<feature type="repeat" description="ANK" evidence="1">
    <location>
        <begin position="1001"/>
        <end position="1037"/>
    </location>
</feature>
<evidence type="ECO:0000313" key="3">
    <source>
        <dbReference type="EMBL" id="KAK0514526.1"/>
    </source>
</evidence>
<evidence type="ECO:0000256" key="1">
    <source>
        <dbReference type="PROSITE-ProRule" id="PRU00023"/>
    </source>
</evidence>
<accession>A0AA39UCJ1</accession>
<comment type="caution">
    <text evidence="3">The sequence shown here is derived from an EMBL/GenBank/DDBJ whole genome shotgun (WGS) entry which is preliminary data.</text>
</comment>
<protein>
    <recommendedName>
        <fullName evidence="2">Protein kinase domain-containing protein</fullName>
    </recommendedName>
</protein>
<dbReference type="InterPro" id="IPR002110">
    <property type="entry name" value="Ankyrin_rpt"/>
</dbReference>
<dbReference type="InterPro" id="IPR011009">
    <property type="entry name" value="Kinase-like_dom_sf"/>
</dbReference>
<dbReference type="Proteomes" id="UP001166286">
    <property type="component" value="Unassembled WGS sequence"/>
</dbReference>
<dbReference type="PROSITE" id="PS00108">
    <property type="entry name" value="PROTEIN_KINASE_ST"/>
    <property type="match status" value="1"/>
</dbReference>
<dbReference type="Gene3D" id="1.25.40.20">
    <property type="entry name" value="Ankyrin repeat-containing domain"/>
    <property type="match status" value="4"/>
</dbReference>
<organism evidence="3 4">
    <name type="scientific">Cladonia borealis</name>
    <dbReference type="NCBI Taxonomy" id="184061"/>
    <lineage>
        <taxon>Eukaryota</taxon>
        <taxon>Fungi</taxon>
        <taxon>Dikarya</taxon>
        <taxon>Ascomycota</taxon>
        <taxon>Pezizomycotina</taxon>
        <taxon>Lecanoromycetes</taxon>
        <taxon>OSLEUM clade</taxon>
        <taxon>Lecanoromycetidae</taxon>
        <taxon>Lecanorales</taxon>
        <taxon>Lecanorineae</taxon>
        <taxon>Cladoniaceae</taxon>
        <taxon>Cladonia</taxon>
    </lineage>
</organism>
<dbReference type="PANTHER" id="PTHR24133">
    <property type="entry name" value="ANKYRIN DOMAIN-CONTAINING"/>
    <property type="match status" value="1"/>
</dbReference>
<name>A0AA39UCJ1_9LECA</name>
<dbReference type="InterPro" id="IPR052391">
    <property type="entry name" value="E3_Ligase-Neurotoxin"/>
</dbReference>
<dbReference type="Pfam" id="PF12796">
    <property type="entry name" value="Ank_2"/>
    <property type="match status" value="3"/>
</dbReference>
<proteinExistence type="predicted"/>
<dbReference type="PANTHER" id="PTHR24133:SF40">
    <property type="entry name" value="ANKYRIN REPEAT DOMAIN 44"/>
    <property type="match status" value="1"/>
</dbReference>
<dbReference type="Gene3D" id="1.10.510.10">
    <property type="entry name" value="Transferase(Phosphotransferase) domain 1"/>
    <property type="match status" value="1"/>
</dbReference>
<feature type="repeat" description="ANK" evidence="1">
    <location>
        <begin position="968"/>
        <end position="1000"/>
    </location>
</feature>
<feature type="repeat" description="ANK" evidence="1">
    <location>
        <begin position="1074"/>
        <end position="1106"/>
    </location>
</feature>
<dbReference type="EMBL" id="JAFEKC020000005">
    <property type="protein sequence ID" value="KAK0514526.1"/>
    <property type="molecule type" value="Genomic_DNA"/>
</dbReference>
<dbReference type="PROSITE" id="PS50297">
    <property type="entry name" value="ANK_REP_REGION"/>
    <property type="match status" value="5"/>
</dbReference>
<dbReference type="SUPFAM" id="SSF56112">
    <property type="entry name" value="Protein kinase-like (PK-like)"/>
    <property type="match status" value="1"/>
</dbReference>
<feature type="repeat" description="ANK" evidence="1">
    <location>
        <begin position="834"/>
        <end position="868"/>
    </location>
</feature>
<evidence type="ECO:0000313" key="4">
    <source>
        <dbReference type="Proteomes" id="UP001166286"/>
    </source>
</evidence>
<dbReference type="GO" id="GO:0004672">
    <property type="term" value="F:protein kinase activity"/>
    <property type="evidence" value="ECO:0007669"/>
    <property type="project" value="InterPro"/>
</dbReference>
<dbReference type="CDD" id="cd00180">
    <property type="entry name" value="PKc"/>
    <property type="match status" value="1"/>
</dbReference>
<feature type="domain" description="Protein kinase" evidence="2">
    <location>
        <begin position="15"/>
        <end position="342"/>
    </location>
</feature>